<dbReference type="PANTHER" id="PTHR43749:SF2">
    <property type="entry name" value="RNA-SPLICING LIGASE RTCB"/>
    <property type="match status" value="1"/>
</dbReference>
<evidence type="ECO:0000256" key="7">
    <source>
        <dbReference type="ARBA" id="ARBA00023211"/>
    </source>
</evidence>
<sequence length="390" mass="43263">MEVTTINNIVVKNWATGLDQHAVQEVENLCKLPFVFKHIALMPDAHGGKGMPIGGVLATKGVVVPNAVGVDIGCGMCAVKTNIKVDDITQEVLRKKILRGIRKQIPLGRAHHKIAQPEEFMPQGHNLEATVVVARQQMSAMKQIGTLGGGNHFIELQRDEEDNLWIMIHSGSRNLGKQVGDYYNEKAEALNRRWFSSVPSEIQLPFLPMRTDEFRQYWAEMSYCIDFALANRRLMMQRIQEVIGEVMPGAEFEPMINIAHNYAAFEKHFGEDVIVHRKGATLAREGSVGIIPGSQGTCSYITEGLGNPESFMSCSHGAGRRLSRSEAVNTLSMESEIAMLERQGIVHSIRTKTDLEEAAGAYKNIDEVMEAQSDLVKIRTKLMPIAVIKG</sequence>
<keyword evidence="6 10" id="KW-0342">GTP-binding</keyword>
<dbReference type="GO" id="GO:0006281">
    <property type="term" value="P:DNA repair"/>
    <property type="evidence" value="ECO:0007669"/>
    <property type="project" value="TreeGrafter"/>
</dbReference>
<dbReference type="InterPro" id="IPR001233">
    <property type="entry name" value="RtcB"/>
</dbReference>
<feature type="binding site" evidence="10">
    <location>
        <begin position="151"/>
        <end position="155"/>
    </location>
    <ligand>
        <name>GMP</name>
        <dbReference type="ChEBI" id="CHEBI:58115"/>
    </ligand>
</feature>
<feature type="binding site" evidence="10">
    <location>
        <begin position="316"/>
        <end position="319"/>
    </location>
    <ligand>
        <name>GMP</name>
        <dbReference type="ChEBI" id="CHEBI:58115"/>
    </ligand>
</feature>
<comment type="catalytic activity">
    <reaction evidence="8">
        <text>a 3'-end 3'-phospho-ribonucleotide-RNA + a 5'-end dephospho-ribonucleoside-RNA + GTP = a ribonucleotidyl-ribonucleotide-RNA + GMP + diphosphate</text>
        <dbReference type="Rhea" id="RHEA:68076"/>
        <dbReference type="Rhea" id="RHEA-COMP:10463"/>
        <dbReference type="Rhea" id="RHEA-COMP:13936"/>
        <dbReference type="Rhea" id="RHEA-COMP:17355"/>
        <dbReference type="ChEBI" id="CHEBI:33019"/>
        <dbReference type="ChEBI" id="CHEBI:37565"/>
        <dbReference type="ChEBI" id="CHEBI:58115"/>
        <dbReference type="ChEBI" id="CHEBI:83062"/>
        <dbReference type="ChEBI" id="CHEBI:138284"/>
        <dbReference type="ChEBI" id="CHEBI:173118"/>
        <dbReference type="EC" id="6.5.1.8"/>
    </reaction>
</comment>
<dbReference type="Pfam" id="PF01139">
    <property type="entry name" value="RtcB"/>
    <property type="match status" value="1"/>
</dbReference>
<feature type="binding site" evidence="11">
    <location>
        <position position="71"/>
    </location>
    <ligand>
        <name>Mn(2+)</name>
        <dbReference type="ChEBI" id="CHEBI:29035"/>
        <label>1</label>
    </ligand>
</feature>
<dbReference type="InterPro" id="IPR052915">
    <property type="entry name" value="RtcB-like"/>
</dbReference>
<keyword evidence="7 11" id="KW-0464">Manganese</keyword>
<dbReference type="RefSeq" id="WP_136410550.1">
    <property type="nucleotide sequence ID" value="NZ_CP039393.1"/>
</dbReference>
<dbReference type="KEGG" id="mgod:E7746_08670"/>
<dbReference type="AlphaFoldDB" id="A0A4P7VLF7"/>
<evidence type="ECO:0000313" key="12">
    <source>
        <dbReference type="EMBL" id="QCD35946.1"/>
    </source>
</evidence>
<dbReference type="GO" id="GO:0170057">
    <property type="term" value="F:RNA ligase (GTP) activity"/>
    <property type="evidence" value="ECO:0007669"/>
    <property type="project" value="UniProtKB-EC"/>
</dbReference>
<keyword evidence="3 11" id="KW-0479">Metal-binding</keyword>
<dbReference type="GO" id="GO:0003909">
    <property type="term" value="F:DNA ligase activity"/>
    <property type="evidence" value="ECO:0007669"/>
    <property type="project" value="TreeGrafter"/>
</dbReference>
<evidence type="ECO:0000256" key="2">
    <source>
        <dbReference type="ARBA" id="ARBA00022598"/>
    </source>
</evidence>
<evidence type="ECO:0000256" key="5">
    <source>
        <dbReference type="ARBA" id="ARBA00022800"/>
    </source>
</evidence>
<feature type="binding site" evidence="10">
    <location>
        <position position="299"/>
    </location>
    <ligand>
        <name>GMP</name>
        <dbReference type="ChEBI" id="CHEBI:58115"/>
    </ligand>
</feature>
<keyword evidence="4 10" id="KW-0547">Nucleotide-binding</keyword>
<reference evidence="12 13" key="1">
    <citation type="submission" date="2019-02" db="EMBL/GenBank/DDBJ databases">
        <title>Isolation and identification of novel species under the genus Muribaculum.</title>
        <authorList>
            <person name="Miyake S."/>
            <person name="Ding Y."/>
            <person name="Low A."/>
            <person name="Soh M."/>
            <person name="Seedorf H."/>
        </authorList>
    </citation>
    <scope>NUCLEOTIDE SEQUENCE [LARGE SCALE GENOMIC DNA]</scope>
    <source>
        <strain evidence="12 13">TLL-A4</strain>
    </source>
</reference>
<dbReference type="OrthoDB" id="9802323at2"/>
<organism evidence="12 13">
    <name type="scientific">Muribaculum gordoncarteri</name>
    <dbReference type="NCBI Taxonomy" id="2530390"/>
    <lineage>
        <taxon>Bacteria</taxon>
        <taxon>Pseudomonadati</taxon>
        <taxon>Bacteroidota</taxon>
        <taxon>Bacteroidia</taxon>
        <taxon>Bacteroidales</taxon>
        <taxon>Muribaculaceae</taxon>
        <taxon>Muribaculum</taxon>
    </lineage>
</organism>
<evidence type="ECO:0000256" key="6">
    <source>
        <dbReference type="ARBA" id="ARBA00023134"/>
    </source>
</evidence>
<evidence type="ECO:0000256" key="11">
    <source>
        <dbReference type="PIRSR" id="PIRSR601233-3"/>
    </source>
</evidence>
<evidence type="ECO:0000256" key="1">
    <source>
        <dbReference type="ARBA" id="ARBA00012726"/>
    </source>
</evidence>
<accession>A0A4P7VLF7</accession>
<evidence type="ECO:0000256" key="9">
    <source>
        <dbReference type="PIRSR" id="PIRSR601233-1"/>
    </source>
</evidence>
<evidence type="ECO:0000256" key="8">
    <source>
        <dbReference type="ARBA" id="ARBA00047746"/>
    </source>
</evidence>
<gene>
    <name evidence="12" type="ORF">E7746_08670</name>
</gene>
<dbReference type="EC" id="6.5.1.8" evidence="1"/>
<dbReference type="GO" id="GO:0030145">
    <property type="term" value="F:manganese ion binding"/>
    <property type="evidence" value="ECO:0007669"/>
    <property type="project" value="TreeGrafter"/>
</dbReference>
<evidence type="ECO:0000256" key="4">
    <source>
        <dbReference type="ARBA" id="ARBA00022741"/>
    </source>
</evidence>
<feature type="binding site" evidence="11">
    <location>
        <position position="152"/>
    </location>
    <ligand>
        <name>Mn(2+)</name>
        <dbReference type="ChEBI" id="CHEBI:29035"/>
        <label>1</label>
    </ligand>
</feature>
<protein>
    <recommendedName>
        <fullName evidence="1">3'-phosphate/5'-hydroxy nucleic acid ligase</fullName>
        <ecNumber evidence="1">6.5.1.8</ecNumber>
    </recommendedName>
</protein>
<name>A0A4P7VLF7_9BACT</name>
<dbReference type="InterPro" id="IPR036025">
    <property type="entry name" value="RtcB-like_sf"/>
</dbReference>
<dbReference type="Gene3D" id="3.90.1860.10">
    <property type="entry name" value="tRNA-splicing ligase RtcB"/>
    <property type="match status" value="1"/>
</dbReference>
<feature type="active site" description="GMP-histidine intermediate" evidence="9">
    <location>
        <position position="316"/>
    </location>
</feature>
<dbReference type="EMBL" id="CP039393">
    <property type="protein sequence ID" value="QCD35946.1"/>
    <property type="molecule type" value="Genomic_DNA"/>
</dbReference>
<dbReference type="GO" id="GO:0005525">
    <property type="term" value="F:GTP binding"/>
    <property type="evidence" value="ECO:0007669"/>
    <property type="project" value="UniProtKB-KW"/>
</dbReference>
<dbReference type="GO" id="GO:0006396">
    <property type="term" value="P:RNA processing"/>
    <property type="evidence" value="ECO:0007669"/>
    <property type="project" value="InterPro"/>
</dbReference>
<feature type="binding site" evidence="11">
    <location>
        <position position="260"/>
    </location>
    <ligand>
        <name>Mn(2+)</name>
        <dbReference type="ChEBI" id="CHEBI:29035"/>
        <label>2</label>
    </ligand>
</feature>
<evidence type="ECO:0000256" key="3">
    <source>
        <dbReference type="ARBA" id="ARBA00022723"/>
    </source>
</evidence>
<comment type="cofactor">
    <cofactor evidence="11">
        <name>Mn(2+)</name>
        <dbReference type="ChEBI" id="CHEBI:29035"/>
    </cofactor>
    <text evidence="11">Binds 2 manganese ions per subunit.</text>
</comment>
<dbReference type="GO" id="GO:0042245">
    <property type="term" value="P:RNA repair"/>
    <property type="evidence" value="ECO:0007669"/>
    <property type="project" value="UniProtKB-KW"/>
</dbReference>
<feature type="binding site" evidence="10">
    <location>
        <begin position="260"/>
        <end position="261"/>
    </location>
    <ligand>
        <name>GMP</name>
        <dbReference type="ChEBI" id="CHEBI:58115"/>
    </ligand>
</feature>
<proteinExistence type="predicted"/>
<keyword evidence="2" id="KW-0436">Ligase</keyword>
<evidence type="ECO:0000256" key="10">
    <source>
        <dbReference type="PIRSR" id="PIRSR601233-2"/>
    </source>
</evidence>
<dbReference type="SUPFAM" id="SSF103365">
    <property type="entry name" value="Hypothetical protein PH1602"/>
    <property type="match status" value="1"/>
</dbReference>
<evidence type="ECO:0000313" key="13">
    <source>
        <dbReference type="Proteomes" id="UP000297031"/>
    </source>
</evidence>
<feature type="binding site" evidence="11">
    <location>
        <position position="169"/>
    </location>
    <ligand>
        <name>Mn(2+)</name>
        <dbReference type="ChEBI" id="CHEBI:29035"/>
        <label>2</label>
    </ligand>
</feature>
<feature type="binding site" evidence="10">
    <location>
        <position position="389"/>
    </location>
    <ligand>
        <name>GMP</name>
        <dbReference type="ChEBI" id="CHEBI:58115"/>
    </ligand>
</feature>
<keyword evidence="5" id="KW-0692">RNA repair</keyword>
<dbReference type="PANTHER" id="PTHR43749">
    <property type="entry name" value="RNA-SPLICING LIGASE RTCB"/>
    <property type="match status" value="1"/>
</dbReference>
<keyword evidence="13" id="KW-1185">Reference proteome</keyword>
<dbReference type="Proteomes" id="UP000297031">
    <property type="component" value="Chromosome"/>
</dbReference>